<comment type="caution">
    <text evidence="4">The sequence shown here is derived from an EMBL/GenBank/DDBJ whole genome shotgun (WGS) entry which is preliminary data.</text>
</comment>
<feature type="domain" description="Cytochrome C Planctomycete-type" evidence="3">
    <location>
        <begin position="70"/>
        <end position="123"/>
    </location>
</feature>
<sequence length="796" mass="89714">MIKWICGNSPAPTYRNARLPRPVMTAAFRLSPLVARIALLIAATTHVVAFGVAEQISFSRDVRPILSDHCFACHGPDEQTREAGLRLDQSESAMSVVAPGDADASELWLRVIEHDPDMVMPPPAVKKPLSTEQIETLRQWIEQGAPYDGHWSFRPIADVNPPRVPDDNWSTSPVDQFVLRELRRQGITPSAPADAIALCRRITLDLTGLPPTAEQIERFCNDVPERAVERLTERLMRTPAYGEHMAVAWLEAARYADTDGYQNDRYRYQHVWRDWVIDAFNRHMPYDQFVIEQLAGDMLPAATLRQQIATGFNRNHRINSEDGSIPEEWRTEYVADRVDTFGTVFLGLTVGCARCHDHKYDPISQQDYYQLFAYFNNVAETGVGPNNGNSPPFVPVPESWPLLSDDEDRFVTPEPVKLRRSREAAGNALRRPQPGSPQTVMVMHELDQPRRTFVLARGRYDQPDKNRPVRADVPAAFATMASSDESPPSNRLELARWLFRDDHPLTARVAANRIWQHFFGRGLVPTPDNFGVQGTPPSHPELLDYLANQLIESGWDIQAIQRLILDSQTYQQSSRLTQRSAKNDPDNRWYSRFPRVRLTAFQIRDAALASSGLLVRNVGGPSVKPYMPPKIWSAMSNNKYQQDNGGDLFRRSLYTYWRRTIPPPTMVGFNAADREVCAVQTQSTNTPLQALTLMNNKTFVEAAKWLARRMMTESDTPIDHGFRLVCGRPPVDAESKVLKEVHDHFLDVYSRDKPAAKQLLDTGEAVGPGVASAPEHAAMTMVASTILNLDEAVTKP</sequence>
<dbReference type="PANTHER" id="PTHR35889:SF3">
    <property type="entry name" value="F-BOX DOMAIN-CONTAINING PROTEIN"/>
    <property type="match status" value="1"/>
</dbReference>
<organism evidence="4 5">
    <name type="scientific">Crateriforma conspicua</name>
    <dbReference type="NCBI Taxonomy" id="2527996"/>
    <lineage>
        <taxon>Bacteria</taxon>
        <taxon>Pseudomonadati</taxon>
        <taxon>Planctomycetota</taxon>
        <taxon>Planctomycetia</taxon>
        <taxon>Planctomycetales</taxon>
        <taxon>Planctomycetaceae</taxon>
        <taxon>Crateriforma</taxon>
    </lineage>
</organism>
<dbReference type="GO" id="GO:0020037">
    <property type="term" value="F:heme binding"/>
    <property type="evidence" value="ECO:0007669"/>
    <property type="project" value="InterPro"/>
</dbReference>
<dbReference type="Gene3D" id="1.10.760.10">
    <property type="entry name" value="Cytochrome c-like domain"/>
    <property type="match status" value="1"/>
</dbReference>
<dbReference type="GO" id="GO:0009055">
    <property type="term" value="F:electron transfer activity"/>
    <property type="evidence" value="ECO:0007669"/>
    <property type="project" value="InterPro"/>
</dbReference>
<feature type="domain" description="DUF1549" evidence="1">
    <location>
        <begin position="173"/>
        <end position="379"/>
    </location>
</feature>
<name>A0A5C6FX25_9PLAN</name>
<dbReference type="PANTHER" id="PTHR35889">
    <property type="entry name" value="CYCLOINULO-OLIGOSACCHARIDE FRUCTANOTRANSFERASE-RELATED"/>
    <property type="match status" value="1"/>
</dbReference>
<evidence type="ECO:0000313" key="4">
    <source>
        <dbReference type="EMBL" id="TWU67712.1"/>
    </source>
</evidence>
<feature type="domain" description="DUF1553" evidence="2">
    <location>
        <begin position="490"/>
        <end position="741"/>
    </location>
</feature>
<evidence type="ECO:0000259" key="3">
    <source>
        <dbReference type="Pfam" id="PF07635"/>
    </source>
</evidence>
<dbReference type="InterPro" id="IPR011444">
    <property type="entry name" value="DUF1549"/>
</dbReference>
<dbReference type="Pfam" id="PF07583">
    <property type="entry name" value="PSCyt2"/>
    <property type="match status" value="1"/>
</dbReference>
<dbReference type="EMBL" id="SJPZ01000001">
    <property type="protein sequence ID" value="TWU67712.1"/>
    <property type="molecule type" value="Genomic_DNA"/>
</dbReference>
<dbReference type="Proteomes" id="UP000316476">
    <property type="component" value="Unassembled WGS sequence"/>
</dbReference>
<dbReference type="Pfam" id="PF07587">
    <property type="entry name" value="PSD1"/>
    <property type="match status" value="1"/>
</dbReference>
<dbReference type="AlphaFoldDB" id="A0A5C6FX25"/>
<reference evidence="4 5" key="1">
    <citation type="submission" date="2019-02" db="EMBL/GenBank/DDBJ databases">
        <title>Deep-cultivation of Planctomycetes and their phenomic and genomic characterization uncovers novel biology.</title>
        <authorList>
            <person name="Wiegand S."/>
            <person name="Jogler M."/>
            <person name="Boedeker C."/>
            <person name="Pinto D."/>
            <person name="Vollmers J."/>
            <person name="Rivas-Marin E."/>
            <person name="Kohn T."/>
            <person name="Peeters S.H."/>
            <person name="Heuer A."/>
            <person name="Rast P."/>
            <person name="Oberbeckmann S."/>
            <person name="Bunk B."/>
            <person name="Jeske O."/>
            <person name="Meyerdierks A."/>
            <person name="Storesund J.E."/>
            <person name="Kallscheuer N."/>
            <person name="Luecker S."/>
            <person name="Lage O.M."/>
            <person name="Pohl T."/>
            <person name="Merkel B.J."/>
            <person name="Hornburger P."/>
            <person name="Mueller R.-W."/>
            <person name="Bruemmer F."/>
            <person name="Labrenz M."/>
            <person name="Spormann A.M."/>
            <person name="Op Den Camp H."/>
            <person name="Overmann J."/>
            <person name="Amann R."/>
            <person name="Jetten M.S.M."/>
            <person name="Mascher T."/>
            <person name="Medema M.H."/>
            <person name="Devos D.P."/>
            <person name="Kaster A.-K."/>
            <person name="Ovreas L."/>
            <person name="Rohde M."/>
            <person name="Galperin M.Y."/>
            <person name="Jogler C."/>
        </authorList>
    </citation>
    <scope>NUCLEOTIDE SEQUENCE [LARGE SCALE GENOMIC DNA]</scope>
    <source>
        <strain evidence="4 5">V7</strain>
    </source>
</reference>
<evidence type="ECO:0000259" key="1">
    <source>
        <dbReference type="Pfam" id="PF07583"/>
    </source>
</evidence>
<accession>A0A5C6FX25</accession>
<dbReference type="Pfam" id="PF07635">
    <property type="entry name" value="PSCyt1"/>
    <property type="match status" value="1"/>
</dbReference>
<gene>
    <name evidence="4" type="ORF">V7x_32890</name>
</gene>
<dbReference type="InterPro" id="IPR036909">
    <property type="entry name" value="Cyt_c-like_dom_sf"/>
</dbReference>
<dbReference type="InterPro" id="IPR022655">
    <property type="entry name" value="DUF1553"/>
</dbReference>
<protein>
    <submittedName>
        <fullName evidence="4">Planctomycete cytochrome C</fullName>
    </submittedName>
</protein>
<dbReference type="InterPro" id="IPR011429">
    <property type="entry name" value="Cyt_c_Planctomycete-type"/>
</dbReference>
<dbReference type="SUPFAM" id="SSF46626">
    <property type="entry name" value="Cytochrome c"/>
    <property type="match status" value="1"/>
</dbReference>
<proteinExistence type="predicted"/>
<evidence type="ECO:0000259" key="2">
    <source>
        <dbReference type="Pfam" id="PF07587"/>
    </source>
</evidence>
<evidence type="ECO:0000313" key="5">
    <source>
        <dbReference type="Proteomes" id="UP000316476"/>
    </source>
</evidence>